<sequence>MRLNQNPSAETPAVETHNIRFLNPYLMSGAEIRRLQVANGDTPCFGTEVRYQCRRDDCQLSRRCLGGLVAHWKR</sequence>
<dbReference type="AlphaFoldDB" id="B8GPQ2"/>
<accession>B8GPQ2</accession>
<dbReference type="KEGG" id="tgr:Tgr7_1133"/>
<protein>
    <submittedName>
        <fullName evidence="1">Uncharacterized protein</fullName>
    </submittedName>
</protein>
<dbReference type="HOGENOM" id="CLU_2686661_0_0_6"/>
<evidence type="ECO:0000313" key="1">
    <source>
        <dbReference type="EMBL" id="ACL72219.1"/>
    </source>
</evidence>
<dbReference type="STRING" id="396588.Tgr7_1133"/>
<keyword evidence="2" id="KW-1185">Reference proteome</keyword>
<proteinExistence type="predicted"/>
<organism evidence="1 2">
    <name type="scientific">Thioalkalivibrio sulfidiphilus (strain HL-EbGR7)</name>
    <dbReference type="NCBI Taxonomy" id="396588"/>
    <lineage>
        <taxon>Bacteria</taxon>
        <taxon>Pseudomonadati</taxon>
        <taxon>Pseudomonadota</taxon>
        <taxon>Gammaproteobacteria</taxon>
        <taxon>Chromatiales</taxon>
        <taxon>Ectothiorhodospiraceae</taxon>
        <taxon>Thioalkalivibrio</taxon>
    </lineage>
</organism>
<dbReference type="RefSeq" id="WP_012637703.1">
    <property type="nucleotide sequence ID" value="NC_011901.1"/>
</dbReference>
<name>B8GPQ2_THISH</name>
<reference evidence="1 2" key="1">
    <citation type="journal article" date="2011" name="Stand. Genomic Sci.">
        <title>Complete genome sequence of 'Thioalkalivibrio sulfidophilus' HL-EbGr7.</title>
        <authorList>
            <person name="Muyzer G."/>
            <person name="Sorokin D.Y."/>
            <person name="Mavromatis K."/>
            <person name="Lapidus A."/>
            <person name="Clum A."/>
            <person name="Ivanova N."/>
            <person name="Pati A."/>
            <person name="d'Haeseleer P."/>
            <person name="Woyke T."/>
            <person name="Kyrpides N.C."/>
        </authorList>
    </citation>
    <scope>NUCLEOTIDE SEQUENCE [LARGE SCALE GENOMIC DNA]</scope>
    <source>
        <strain evidence="1 2">HL-EbGR7</strain>
    </source>
</reference>
<dbReference type="Proteomes" id="UP000002383">
    <property type="component" value="Chromosome"/>
</dbReference>
<dbReference type="EMBL" id="CP001339">
    <property type="protein sequence ID" value="ACL72219.1"/>
    <property type="molecule type" value="Genomic_DNA"/>
</dbReference>
<evidence type="ECO:0000313" key="2">
    <source>
        <dbReference type="Proteomes" id="UP000002383"/>
    </source>
</evidence>
<gene>
    <name evidence="1" type="ordered locus">Tgr7_1133</name>
</gene>
<dbReference type="OrthoDB" id="5567088at2"/>